<evidence type="ECO:0000313" key="2">
    <source>
        <dbReference type="Proteomes" id="UP000564885"/>
    </source>
</evidence>
<gene>
    <name evidence="1" type="ORF">HJG44_13540</name>
</gene>
<keyword evidence="2" id="KW-1185">Reference proteome</keyword>
<dbReference type="Proteomes" id="UP000564885">
    <property type="component" value="Unassembled WGS sequence"/>
</dbReference>
<reference evidence="1 2" key="1">
    <citation type="submission" date="2020-04" db="EMBL/GenBank/DDBJ databases">
        <title>Enterovirga sp. isolate from soil.</title>
        <authorList>
            <person name="Chea S."/>
            <person name="Kim D.-U."/>
        </authorList>
    </citation>
    <scope>NUCLEOTIDE SEQUENCE [LARGE SCALE GENOMIC DNA]</scope>
    <source>
        <strain evidence="1 2">DB1703</strain>
    </source>
</reference>
<protein>
    <submittedName>
        <fullName evidence="1">Uncharacterized protein</fullName>
    </submittedName>
</protein>
<organism evidence="1 2">
    <name type="scientific">Enterovirga aerilata</name>
    <dbReference type="NCBI Taxonomy" id="2730920"/>
    <lineage>
        <taxon>Bacteria</taxon>
        <taxon>Pseudomonadati</taxon>
        <taxon>Pseudomonadota</taxon>
        <taxon>Alphaproteobacteria</taxon>
        <taxon>Hyphomicrobiales</taxon>
        <taxon>Methylobacteriaceae</taxon>
        <taxon>Enterovirga</taxon>
    </lineage>
</organism>
<dbReference type="AlphaFoldDB" id="A0A849IBQ5"/>
<evidence type="ECO:0000313" key="1">
    <source>
        <dbReference type="EMBL" id="NNM73407.1"/>
    </source>
</evidence>
<name>A0A849IBQ5_9HYPH</name>
<dbReference type="RefSeq" id="WP_171218860.1">
    <property type="nucleotide sequence ID" value="NZ_JABEPP010000003.1"/>
</dbReference>
<sequence length="72" mass="8103">MRALLGALDDLILREIIRTGTTGPELRRAIRLARRPDLQDDATGKDQNPRMQRLVDLCLVAVRDGDRKAEGH</sequence>
<proteinExistence type="predicted"/>
<comment type="caution">
    <text evidence="1">The sequence shown here is derived from an EMBL/GenBank/DDBJ whole genome shotgun (WGS) entry which is preliminary data.</text>
</comment>
<dbReference type="EMBL" id="JABEPP010000003">
    <property type="protein sequence ID" value="NNM73407.1"/>
    <property type="molecule type" value="Genomic_DNA"/>
</dbReference>
<accession>A0A849IBQ5</accession>